<evidence type="ECO:0000313" key="1">
    <source>
        <dbReference type="EMBL" id="GAA1956971.1"/>
    </source>
</evidence>
<keyword evidence="2" id="KW-1185">Reference proteome</keyword>
<dbReference type="Proteomes" id="UP001499854">
    <property type="component" value="Unassembled WGS sequence"/>
</dbReference>
<organism evidence="1 2">
    <name type="scientific">Catenulispora subtropica</name>
    <dbReference type="NCBI Taxonomy" id="450798"/>
    <lineage>
        <taxon>Bacteria</taxon>
        <taxon>Bacillati</taxon>
        <taxon>Actinomycetota</taxon>
        <taxon>Actinomycetes</taxon>
        <taxon>Catenulisporales</taxon>
        <taxon>Catenulisporaceae</taxon>
        <taxon>Catenulispora</taxon>
    </lineage>
</organism>
<dbReference type="NCBIfam" id="NF040603">
    <property type="entry name" value="choice_anch_P"/>
    <property type="match status" value="1"/>
</dbReference>
<protein>
    <submittedName>
        <fullName evidence="1">Uncharacterized protein</fullName>
    </submittedName>
</protein>
<name>A0ABN2QR73_9ACTN</name>
<sequence length="64" mass="6455">MPIANTNVGPNTGIDLGGLAKLILNEQLPVPGADRGLTVNALHLQVLDGTVVVASATSDAHNCP</sequence>
<dbReference type="RefSeq" id="WP_344655830.1">
    <property type="nucleotide sequence ID" value="NZ_BAAAQM010000004.1"/>
</dbReference>
<proteinExistence type="predicted"/>
<gene>
    <name evidence="1" type="ORF">GCM10009838_11150</name>
</gene>
<accession>A0ABN2QR73</accession>
<reference evidence="1 2" key="1">
    <citation type="journal article" date="2019" name="Int. J. Syst. Evol. Microbiol.">
        <title>The Global Catalogue of Microorganisms (GCM) 10K type strain sequencing project: providing services to taxonomists for standard genome sequencing and annotation.</title>
        <authorList>
            <consortium name="The Broad Institute Genomics Platform"/>
            <consortium name="The Broad Institute Genome Sequencing Center for Infectious Disease"/>
            <person name="Wu L."/>
            <person name="Ma J."/>
        </authorList>
    </citation>
    <scope>NUCLEOTIDE SEQUENCE [LARGE SCALE GENOMIC DNA]</scope>
    <source>
        <strain evidence="1 2">JCM 16013</strain>
    </source>
</reference>
<dbReference type="EMBL" id="BAAAQM010000004">
    <property type="protein sequence ID" value="GAA1956971.1"/>
    <property type="molecule type" value="Genomic_DNA"/>
</dbReference>
<comment type="caution">
    <text evidence="1">The sequence shown here is derived from an EMBL/GenBank/DDBJ whole genome shotgun (WGS) entry which is preliminary data.</text>
</comment>
<evidence type="ECO:0000313" key="2">
    <source>
        <dbReference type="Proteomes" id="UP001499854"/>
    </source>
</evidence>